<name>A0A1Y2BTV1_9FUNG</name>
<gene>
    <name evidence="8" type="ORF">BCR33DRAFT_832519</name>
</gene>
<dbReference type="InterPro" id="IPR051048">
    <property type="entry name" value="Peptidase_S8/S53_subtilisin"/>
</dbReference>
<dbReference type="PROSITE" id="PS00138">
    <property type="entry name" value="SUBTILASE_SER"/>
    <property type="match status" value="1"/>
</dbReference>
<dbReference type="InterPro" id="IPR036852">
    <property type="entry name" value="Peptidase_S8/S53_dom_sf"/>
</dbReference>
<evidence type="ECO:0000259" key="6">
    <source>
        <dbReference type="Pfam" id="PF00082"/>
    </source>
</evidence>
<dbReference type="SUPFAM" id="SSF52025">
    <property type="entry name" value="PA domain"/>
    <property type="match status" value="1"/>
</dbReference>
<dbReference type="PROSITE" id="PS51892">
    <property type="entry name" value="SUBTILASE"/>
    <property type="match status" value="1"/>
</dbReference>
<dbReference type="Pfam" id="PF02225">
    <property type="entry name" value="PA"/>
    <property type="match status" value="1"/>
</dbReference>
<keyword evidence="4" id="KW-0720">Serine protease</keyword>
<evidence type="ECO:0000313" key="9">
    <source>
        <dbReference type="Proteomes" id="UP000193642"/>
    </source>
</evidence>
<dbReference type="PANTHER" id="PTHR43399">
    <property type="entry name" value="SUBTILISIN-RELATED"/>
    <property type="match status" value="1"/>
</dbReference>
<evidence type="ECO:0000256" key="1">
    <source>
        <dbReference type="ARBA" id="ARBA00011073"/>
    </source>
</evidence>
<dbReference type="GO" id="GO:0006508">
    <property type="term" value="P:proteolysis"/>
    <property type="evidence" value="ECO:0007669"/>
    <property type="project" value="UniProtKB-KW"/>
</dbReference>
<evidence type="ECO:0000256" key="2">
    <source>
        <dbReference type="ARBA" id="ARBA00022670"/>
    </source>
</evidence>
<organism evidence="8 9">
    <name type="scientific">Rhizoclosmatium globosum</name>
    <dbReference type="NCBI Taxonomy" id="329046"/>
    <lineage>
        <taxon>Eukaryota</taxon>
        <taxon>Fungi</taxon>
        <taxon>Fungi incertae sedis</taxon>
        <taxon>Chytridiomycota</taxon>
        <taxon>Chytridiomycota incertae sedis</taxon>
        <taxon>Chytridiomycetes</taxon>
        <taxon>Chytridiales</taxon>
        <taxon>Chytriomycetaceae</taxon>
        <taxon>Rhizoclosmatium</taxon>
    </lineage>
</organism>
<dbReference type="OrthoDB" id="10256524at2759"/>
<comment type="similarity">
    <text evidence="1 5">Belongs to the peptidase S8 family.</text>
</comment>
<protein>
    <submittedName>
        <fullName evidence="8">Subtilisin-like protein</fullName>
    </submittedName>
</protein>
<comment type="caution">
    <text evidence="5">Lacks conserved residue(s) required for the propagation of feature annotation.</text>
</comment>
<sequence>MVIVVSAGNSQNLGAFRLGSPAVADGVITVGSVENIKSIGRTLSVAGDAANRQLEFTYMDKPPTAAANGQLKTNQSLSTTAEADGCKKYPVNFFAGYIALIRRGGCTFAQKASNAIKANASTIIFFNNAKVDETIGGVAQPYKNLTVFTISRSSGEYLVNMLKVRGNGNVTIVFNQTDTLLPSPIGGRINSFSSWGFTLSWHIKPDLVAPGGHVYSTFPLSLGGYAVLSGTSMASPHAAGVFALVLSNLKSRIIALSRQDIIYSLVKTTSVPALYPNSDNLHNVLAPVALQGSGLVNIENITEATTFIYPSSVSAKVSPWRNYTKLGEPDIQVFKFQVSNLGFNNRSYSLGYTEAAYVSVDDPTNPTLYASYFELVAVHCV</sequence>
<proteinExistence type="inferred from homology"/>
<dbReference type="Gene3D" id="3.40.50.200">
    <property type="entry name" value="Peptidase S8/S53 domain"/>
    <property type="match status" value="1"/>
</dbReference>
<dbReference type="Gene3D" id="3.50.30.30">
    <property type="match status" value="1"/>
</dbReference>
<keyword evidence="3" id="KW-0378">Hydrolase</keyword>
<dbReference type="InterPro" id="IPR046450">
    <property type="entry name" value="PA_dom_sf"/>
</dbReference>
<evidence type="ECO:0000256" key="3">
    <source>
        <dbReference type="ARBA" id="ARBA00022801"/>
    </source>
</evidence>
<evidence type="ECO:0000259" key="7">
    <source>
        <dbReference type="Pfam" id="PF02225"/>
    </source>
</evidence>
<evidence type="ECO:0000256" key="4">
    <source>
        <dbReference type="ARBA" id="ARBA00022825"/>
    </source>
</evidence>
<dbReference type="InterPro" id="IPR000209">
    <property type="entry name" value="Peptidase_S8/S53_dom"/>
</dbReference>
<dbReference type="EMBL" id="MCGO01000045">
    <property type="protein sequence ID" value="ORY38176.1"/>
    <property type="molecule type" value="Genomic_DNA"/>
</dbReference>
<keyword evidence="9" id="KW-1185">Reference proteome</keyword>
<accession>A0A1Y2BTV1</accession>
<dbReference type="GO" id="GO:0004252">
    <property type="term" value="F:serine-type endopeptidase activity"/>
    <property type="evidence" value="ECO:0007669"/>
    <property type="project" value="InterPro"/>
</dbReference>
<reference evidence="8 9" key="1">
    <citation type="submission" date="2016-07" db="EMBL/GenBank/DDBJ databases">
        <title>Pervasive Adenine N6-methylation of Active Genes in Fungi.</title>
        <authorList>
            <consortium name="DOE Joint Genome Institute"/>
            <person name="Mondo S.J."/>
            <person name="Dannebaum R.O."/>
            <person name="Kuo R.C."/>
            <person name="Labutti K."/>
            <person name="Haridas S."/>
            <person name="Kuo A."/>
            <person name="Salamov A."/>
            <person name="Ahrendt S.R."/>
            <person name="Lipzen A."/>
            <person name="Sullivan W."/>
            <person name="Andreopoulos W.B."/>
            <person name="Clum A."/>
            <person name="Lindquist E."/>
            <person name="Daum C."/>
            <person name="Ramamoorthy G.K."/>
            <person name="Gryganskyi A."/>
            <person name="Culley D."/>
            <person name="Magnuson J.K."/>
            <person name="James T.Y."/>
            <person name="O'Malley M.A."/>
            <person name="Stajich J.E."/>
            <person name="Spatafora J.W."/>
            <person name="Visel A."/>
            <person name="Grigoriev I.V."/>
        </authorList>
    </citation>
    <scope>NUCLEOTIDE SEQUENCE [LARGE SCALE GENOMIC DNA]</scope>
    <source>
        <strain evidence="8 9">JEL800</strain>
    </source>
</reference>
<dbReference type="SUPFAM" id="SSF52743">
    <property type="entry name" value="Subtilisin-like"/>
    <property type="match status" value="1"/>
</dbReference>
<feature type="domain" description="PA" evidence="7">
    <location>
        <begin position="82"/>
        <end position="157"/>
    </location>
</feature>
<dbReference type="Proteomes" id="UP000193642">
    <property type="component" value="Unassembled WGS sequence"/>
</dbReference>
<keyword evidence="2" id="KW-0645">Protease</keyword>
<evidence type="ECO:0000256" key="5">
    <source>
        <dbReference type="PROSITE-ProRule" id="PRU01240"/>
    </source>
</evidence>
<evidence type="ECO:0000313" key="8">
    <source>
        <dbReference type="EMBL" id="ORY38176.1"/>
    </source>
</evidence>
<comment type="caution">
    <text evidence="8">The sequence shown here is derived from an EMBL/GenBank/DDBJ whole genome shotgun (WGS) entry which is preliminary data.</text>
</comment>
<dbReference type="InterPro" id="IPR023828">
    <property type="entry name" value="Peptidase_S8_Ser-AS"/>
</dbReference>
<dbReference type="Pfam" id="PF00082">
    <property type="entry name" value="Peptidase_S8"/>
    <property type="match status" value="1"/>
</dbReference>
<dbReference type="PANTHER" id="PTHR43399:SF4">
    <property type="entry name" value="CELL WALL-ASSOCIATED PROTEASE"/>
    <property type="match status" value="1"/>
</dbReference>
<feature type="domain" description="Peptidase S8/S53" evidence="6">
    <location>
        <begin position="2"/>
        <end position="276"/>
    </location>
</feature>
<dbReference type="AlphaFoldDB" id="A0A1Y2BTV1"/>
<dbReference type="InterPro" id="IPR003137">
    <property type="entry name" value="PA_domain"/>
</dbReference>